<dbReference type="SMART" id="SM00443">
    <property type="entry name" value="G_patch"/>
    <property type="match status" value="1"/>
</dbReference>
<feature type="region of interest" description="Disordered" evidence="1">
    <location>
        <begin position="97"/>
        <end position="182"/>
    </location>
</feature>
<dbReference type="Pfam" id="PF01585">
    <property type="entry name" value="G-patch"/>
    <property type="match status" value="1"/>
</dbReference>
<dbReference type="PROSITE" id="PS50174">
    <property type="entry name" value="G_PATCH"/>
    <property type="match status" value="1"/>
</dbReference>
<proteinExistence type="predicted"/>
<evidence type="ECO:0000313" key="5">
    <source>
        <dbReference type="Proteomes" id="UP000053201"/>
    </source>
</evidence>
<reference evidence="4 5" key="1">
    <citation type="submission" date="2009-08" db="EMBL/GenBank/DDBJ databases">
        <title>The Genome Sequence of Spizellomyces punctatus strain DAOM BR117.</title>
        <authorList>
            <consortium name="The Broad Institute Genome Sequencing Platform"/>
            <person name="Russ C."/>
            <person name="Cuomo C."/>
            <person name="Shea T."/>
            <person name="Young S.K."/>
            <person name="Zeng Q."/>
            <person name="Koehrsen M."/>
            <person name="Haas B."/>
            <person name="Borodovsky M."/>
            <person name="Guigo R."/>
            <person name="Alvarado L."/>
            <person name="Berlin A."/>
            <person name="Bochicchio J."/>
            <person name="Borenstein D."/>
            <person name="Chapman S."/>
            <person name="Chen Z."/>
            <person name="Engels R."/>
            <person name="Freedman E."/>
            <person name="Gellesch M."/>
            <person name="Goldberg J."/>
            <person name="Griggs A."/>
            <person name="Gujja S."/>
            <person name="Heiman D."/>
            <person name="Hepburn T."/>
            <person name="Howarth C."/>
            <person name="Jen D."/>
            <person name="Larson L."/>
            <person name="Lewis B."/>
            <person name="Mehta T."/>
            <person name="Park D."/>
            <person name="Pearson M."/>
            <person name="Roberts A."/>
            <person name="Saif S."/>
            <person name="Shenoy N."/>
            <person name="Sisk P."/>
            <person name="Stolte C."/>
            <person name="Sykes S."/>
            <person name="Thomson T."/>
            <person name="Walk T."/>
            <person name="White J."/>
            <person name="Yandava C."/>
            <person name="Burger G."/>
            <person name="Gray M.W."/>
            <person name="Holland P.W.H."/>
            <person name="King N."/>
            <person name="Lang F.B.F."/>
            <person name="Roger A.J."/>
            <person name="Ruiz-Trillo I."/>
            <person name="Lander E."/>
            <person name="Nusbaum C."/>
        </authorList>
    </citation>
    <scope>NUCLEOTIDE SEQUENCE [LARGE SCALE GENOMIC DNA]</scope>
    <source>
        <strain evidence="4 5">DAOM BR117</strain>
    </source>
</reference>
<feature type="domain" description="R3H" evidence="3">
    <location>
        <begin position="344"/>
        <end position="419"/>
    </location>
</feature>
<dbReference type="VEuPathDB" id="FungiDB:SPPG_03746"/>
<feature type="compositionally biased region" description="Low complexity" evidence="1">
    <location>
        <begin position="61"/>
        <end position="80"/>
    </location>
</feature>
<feature type="domain" description="G-patch" evidence="2">
    <location>
        <begin position="483"/>
        <end position="529"/>
    </location>
</feature>
<protein>
    <recommendedName>
        <fullName evidence="6">Protein SQS1</fullName>
    </recommendedName>
</protein>
<dbReference type="STRING" id="645134.A0A0L0HHR3"/>
<dbReference type="InterPro" id="IPR000467">
    <property type="entry name" value="G_patch_dom"/>
</dbReference>
<sequence>MQRSVLTRILISLIDGDSANYTARRTPSHSTMSTCERLTQLFFIDQQGDGAVLDATPKADSLGTTTSSVSGRTESSSRQFSSQLFFMDRRGDSALLHTPLTPERLPNTQGTTPTSTSSAEDFISLTPTQKERRRKQRHGQSSKRKKCRNDGGINRLLVEQDVEDREEDKDGLSSDETPEQDVDPEEMAIMMDYIQNSSVGDLSSALTHLTSLSASSDEEEAEVGLYEALMMGHDDEEVDTSDDSSDEIPSFARLGLGSENDDSDDDEEYLKQDFEGRKSAWDENTSRNKDPSERKFQQILKADFGSKSQARKQKRREQAEFTRNKHQKARERANAGQNLNAALSRSGTKITKDVTTFLSTVNSTMHTFTQNEPSKPCVTLPPMPGAVRRLVYSMAREYHLLPKTRGKGKAKVSVLIRTQRSHVPQHWKSVVKQVVEAEGGRLKGNTRSPGSGTKKKKPPGAPDQKARPKLGSVVGEGSKPIGEGNIGHRMLKAMGWTEGQALGSEGSQGLVHPVEVMVRSKRSGLGNAI</sequence>
<feature type="compositionally biased region" description="Polar residues" evidence="1">
    <location>
        <begin position="106"/>
        <end position="119"/>
    </location>
</feature>
<dbReference type="OMA" id="GHRTRDD"/>
<dbReference type="EMBL" id="KQ257455">
    <property type="protein sequence ID" value="KND00618.1"/>
    <property type="molecule type" value="Genomic_DNA"/>
</dbReference>
<dbReference type="GeneID" id="27687238"/>
<feature type="compositionally biased region" description="Basic residues" evidence="1">
    <location>
        <begin position="131"/>
        <end position="147"/>
    </location>
</feature>
<evidence type="ECO:0000259" key="3">
    <source>
        <dbReference type="PROSITE" id="PS51061"/>
    </source>
</evidence>
<dbReference type="InterPro" id="IPR051189">
    <property type="entry name" value="Splicing_assoc_domain"/>
</dbReference>
<dbReference type="CDD" id="cd02325">
    <property type="entry name" value="R3H"/>
    <property type="match status" value="1"/>
</dbReference>
<dbReference type="InterPro" id="IPR001374">
    <property type="entry name" value="R3H_dom"/>
</dbReference>
<evidence type="ECO:0000256" key="1">
    <source>
        <dbReference type="SAM" id="MobiDB-lite"/>
    </source>
</evidence>
<dbReference type="InterPro" id="IPR036867">
    <property type="entry name" value="R3H_dom_sf"/>
</dbReference>
<dbReference type="eggNOG" id="KOG0154">
    <property type="taxonomic scope" value="Eukaryota"/>
</dbReference>
<dbReference type="PANTHER" id="PTHR14195">
    <property type="entry name" value="G PATCH DOMAIN CONTAINING PROTEIN 2"/>
    <property type="match status" value="1"/>
</dbReference>
<evidence type="ECO:0000313" key="4">
    <source>
        <dbReference type="EMBL" id="KND00618.1"/>
    </source>
</evidence>
<dbReference type="Proteomes" id="UP000053201">
    <property type="component" value="Unassembled WGS sequence"/>
</dbReference>
<feature type="region of interest" description="Disordered" evidence="1">
    <location>
        <begin position="236"/>
        <end position="335"/>
    </location>
</feature>
<feature type="compositionally biased region" description="Acidic residues" evidence="1">
    <location>
        <begin position="259"/>
        <end position="268"/>
    </location>
</feature>
<evidence type="ECO:0008006" key="6">
    <source>
        <dbReference type="Google" id="ProtNLM"/>
    </source>
</evidence>
<dbReference type="AlphaFoldDB" id="A0A0L0HHR3"/>
<keyword evidence="5" id="KW-1185">Reference proteome</keyword>
<feature type="region of interest" description="Disordered" evidence="1">
    <location>
        <begin position="55"/>
        <end position="80"/>
    </location>
</feature>
<feature type="region of interest" description="Disordered" evidence="1">
    <location>
        <begin position="438"/>
        <end position="486"/>
    </location>
</feature>
<evidence type="ECO:0000259" key="2">
    <source>
        <dbReference type="PROSITE" id="PS50174"/>
    </source>
</evidence>
<feature type="compositionally biased region" description="Basic and acidic residues" evidence="1">
    <location>
        <begin position="269"/>
        <end position="296"/>
    </location>
</feature>
<dbReference type="OrthoDB" id="21470at2759"/>
<accession>A0A0L0HHR3</accession>
<feature type="compositionally biased region" description="Acidic residues" evidence="1">
    <location>
        <begin position="236"/>
        <end position="246"/>
    </location>
</feature>
<feature type="compositionally biased region" description="Acidic residues" evidence="1">
    <location>
        <begin position="160"/>
        <end position="169"/>
    </location>
</feature>
<organism evidence="4 5">
    <name type="scientific">Spizellomyces punctatus (strain DAOM BR117)</name>
    <dbReference type="NCBI Taxonomy" id="645134"/>
    <lineage>
        <taxon>Eukaryota</taxon>
        <taxon>Fungi</taxon>
        <taxon>Fungi incertae sedis</taxon>
        <taxon>Chytridiomycota</taxon>
        <taxon>Chytridiomycota incertae sedis</taxon>
        <taxon>Chytridiomycetes</taxon>
        <taxon>Spizellomycetales</taxon>
        <taxon>Spizellomycetaceae</taxon>
        <taxon>Spizellomyces</taxon>
    </lineage>
</organism>
<dbReference type="InParanoid" id="A0A0L0HHR3"/>
<name>A0A0L0HHR3_SPIPD</name>
<dbReference type="PROSITE" id="PS51061">
    <property type="entry name" value="R3H"/>
    <property type="match status" value="1"/>
</dbReference>
<dbReference type="GO" id="GO:0003676">
    <property type="term" value="F:nucleic acid binding"/>
    <property type="evidence" value="ECO:0007669"/>
    <property type="project" value="UniProtKB-UniRule"/>
</dbReference>
<dbReference type="SUPFAM" id="SSF82708">
    <property type="entry name" value="R3H domain"/>
    <property type="match status" value="1"/>
</dbReference>
<dbReference type="RefSeq" id="XP_016608657.1">
    <property type="nucleotide sequence ID" value="XM_016751995.1"/>
</dbReference>
<gene>
    <name evidence="4" type="ORF">SPPG_03746</name>
</gene>